<name>A0AAD2CR22_9STRA</name>
<reference evidence="1" key="1">
    <citation type="submission" date="2023-08" db="EMBL/GenBank/DDBJ databases">
        <authorList>
            <person name="Audoor S."/>
            <person name="Bilcke G."/>
        </authorList>
    </citation>
    <scope>NUCLEOTIDE SEQUENCE</scope>
</reference>
<evidence type="ECO:0000313" key="2">
    <source>
        <dbReference type="Proteomes" id="UP001295423"/>
    </source>
</evidence>
<comment type="caution">
    <text evidence="1">The sequence shown here is derived from an EMBL/GenBank/DDBJ whole genome shotgun (WGS) entry which is preliminary data.</text>
</comment>
<evidence type="ECO:0000313" key="1">
    <source>
        <dbReference type="EMBL" id="CAJ1943684.1"/>
    </source>
</evidence>
<protein>
    <submittedName>
        <fullName evidence="1">Uncharacterized protein</fullName>
    </submittedName>
</protein>
<gene>
    <name evidence="1" type="ORF">CYCCA115_LOCUS8563</name>
</gene>
<dbReference type="EMBL" id="CAKOGP040001114">
    <property type="protein sequence ID" value="CAJ1943684.1"/>
    <property type="molecule type" value="Genomic_DNA"/>
</dbReference>
<sequence length="93" mass="10682">MSMKAKEVMEGIGRVFRFKKGTIEPPESYLGARLRKKTLDGHNMWMMSSYDYVVAAVKNVKETLKDSPKWKMPKNAPTPMFSAYELEMDGSTR</sequence>
<keyword evidence="2" id="KW-1185">Reference proteome</keyword>
<accession>A0AAD2CR22</accession>
<proteinExistence type="predicted"/>
<organism evidence="1 2">
    <name type="scientific">Cylindrotheca closterium</name>
    <dbReference type="NCBI Taxonomy" id="2856"/>
    <lineage>
        <taxon>Eukaryota</taxon>
        <taxon>Sar</taxon>
        <taxon>Stramenopiles</taxon>
        <taxon>Ochrophyta</taxon>
        <taxon>Bacillariophyta</taxon>
        <taxon>Bacillariophyceae</taxon>
        <taxon>Bacillariophycidae</taxon>
        <taxon>Bacillariales</taxon>
        <taxon>Bacillariaceae</taxon>
        <taxon>Cylindrotheca</taxon>
    </lineage>
</organism>
<dbReference type="AlphaFoldDB" id="A0AAD2CR22"/>
<dbReference type="Proteomes" id="UP001295423">
    <property type="component" value="Unassembled WGS sequence"/>
</dbReference>